<name>A0ABM3RJE5_SPIOL</name>
<dbReference type="RefSeq" id="XP_056695738.1">
    <property type="nucleotide sequence ID" value="XM_056839760.1"/>
</dbReference>
<accession>A0ABM3RJE5</accession>
<dbReference type="PANTHER" id="PTHR47718:SF13">
    <property type="entry name" value="OS09G0290500 PROTEIN"/>
    <property type="match status" value="1"/>
</dbReference>
<reference evidence="1" key="1">
    <citation type="journal article" date="2021" name="Nat. Commun.">
        <title>Genomic analyses provide insights into spinach domestication and the genetic basis of agronomic traits.</title>
        <authorList>
            <person name="Cai X."/>
            <person name="Sun X."/>
            <person name="Xu C."/>
            <person name="Sun H."/>
            <person name="Wang X."/>
            <person name="Ge C."/>
            <person name="Zhang Z."/>
            <person name="Wang Q."/>
            <person name="Fei Z."/>
            <person name="Jiao C."/>
            <person name="Wang Q."/>
        </authorList>
    </citation>
    <scope>NUCLEOTIDE SEQUENCE [LARGE SCALE GENOMIC DNA]</scope>
    <source>
        <strain evidence="1">cv. Varoflay</strain>
    </source>
</reference>
<gene>
    <name evidence="2" type="primary">LOC130470148</name>
</gene>
<evidence type="ECO:0000313" key="2">
    <source>
        <dbReference type="RefSeq" id="XP_056695738.1"/>
    </source>
</evidence>
<dbReference type="GeneID" id="130470148"/>
<evidence type="ECO:0008006" key="3">
    <source>
        <dbReference type="Google" id="ProtNLM"/>
    </source>
</evidence>
<keyword evidence="1" id="KW-1185">Reference proteome</keyword>
<dbReference type="PANTHER" id="PTHR47718">
    <property type="entry name" value="OS01G0519700 PROTEIN"/>
    <property type="match status" value="1"/>
</dbReference>
<reference evidence="2" key="2">
    <citation type="submission" date="2025-08" db="UniProtKB">
        <authorList>
            <consortium name="RefSeq"/>
        </authorList>
    </citation>
    <scope>IDENTIFICATION</scope>
    <source>
        <tissue evidence="2">Leaf</tissue>
    </source>
</reference>
<protein>
    <recommendedName>
        <fullName evidence="3">Protein FAR1-RELATED SEQUENCE</fullName>
    </recommendedName>
</protein>
<organism evidence="1 2">
    <name type="scientific">Spinacia oleracea</name>
    <name type="common">Spinach</name>
    <dbReference type="NCBI Taxonomy" id="3562"/>
    <lineage>
        <taxon>Eukaryota</taxon>
        <taxon>Viridiplantae</taxon>
        <taxon>Streptophyta</taxon>
        <taxon>Embryophyta</taxon>
        <taxon>Tracheophyta</taxon>
        <taxon>Spermatophyta</taxon>
        <taxon>Magnoliopsida</taxon>
        <taxon>eudicotyledons</taxon>
        <taxon>Gunneridae</taxon>
        <taxon>Pentapetalae</taxon>
        <taxon>Caryophyllales</taxon>
        <taxon>Chenopodiaceae</taxon>
        <taxon>Chenopodioideae</taxon>
        <taxon>Anserineae</taxon>
        <taxon>Spinacia</taxon>
    </lineage>
</organism>
<evidence type="ECO:0000313" key="1">
    <source>
        <dbReference type="Proteomes" id="UP000813463"/>
    </source>
</evidence>
<proteinExistence type="predicted"/>
<sequence length="207" mass="24429">MRHLTKHLKIGIINSCESGAPISQVRINLVKRFGGNEHFILTDKDIQHVIDEERRLKMEGGDAKAMMTYFEGMQKANSNFYHAHRLNNTGHLQDIMWVDARSRASFTDFGDVLKDVMKTVVYESLTVDEFDDKWRSMIQDFETTQRVESINSFFDGFFNRHTKLHEFPEKHCIRVLDTNLVRDLPSKYILRIWRKDLYRKHIHVDVG</sequence>
<dbReference type="Proteomes" id="UP000813463">
    <property type="component" value="Chromosome 3"/>
</dbReference>